<keyword evidence="2" id="KW-1185">Reference proteome</keyword>
<name>A0A9Q0Q2F1_SALPP</name>
<sequence>MGVALHGGLLQVYLQWLPRSCPNQAPFRCVARTGNRATCVSFSALFDYKFRMTRLTFSMSKFMDFGNHNARQSSVQEAGVRGSS</sequence>
<accession>A0A9Q0Q2F1</accession>
<comment type="caution">
    <text evidence="1">The sequence shown here is derived from an EMBL/GenBank/DDBJ whole genome shotgun (WGS) entry which is preliminary data.</text>
</comment>
<dbReference type="EMBL" id="JAPFFK010000017">
    <property type="protein sequence ID" value="KAJ6698696.1"/>
    <property type="molecule type" value="Genomic_DNA"/>
</dbReference>
<gene>
    <name evidence="1" type="ORF">OIU79_012070</name>
</gene>
<reference evidence="1" key="2">
    <citation type="journal article" date="2023" name="Int. J. Mol. Sci.">
        <title>De Novo Assembly and Annotation of 11 Diverse Shrub Willow (Salix) Genomes Reveals Novel Gene Organization in Sex-Linked Regions.</title>
        <authorList>
            <person name="Hyden B."/>
            <person name="Feng K."/>
            <person name="Yates T.B."/>
            <person name="Jawdy S."/>
            <person name="Cereghino C."/>
            <person name="Smart L.B."/>
            <person name="Muchero W."/>
        </authorList>
    </citation>
    <scope>NUCLEOTIDE SEQUENCE</scope>
    <source>
        <tissue evidence="1">Shoot tip</tissue>
    </source>
</reference>
<evidence type="ECO:0000313" key="1">
    <source>
        <dbReference type="EMBL" id="KAJ6698696.1"/>
    </source>
</evidence>
<reference evidence="1" key="1">
    <citation type="submission" date="2022-11" db="EMBL/GenBank/DDBJ databases">
        <authorList>
            <person name="Hyden B.L."/>
            <person name="Feng K."/>
            <person name="Yates T."/>
            <person name="Jawdy S."/>
            <person name="Smart L.B."/>
            <person name="Muchero W."/>
        </authorList>
    </citation>
    <scope>NUCLEOTIDE SEQUENCE</scope>
    <source>
        <tissue evidence="1">Shoot tip</tissue>
    </source>
</reference>
<dbReference type="AlphaFoldDB" id="A0A9Q0Q2F1"/>
<protein>
    <submittedName>
        <fullName evidence="1">Uncharacterized protein</fullName>
    </submittedName>
</protein>
<proteinExistence type="predicted"/>
<organism evidence="1 2">
    <name type="scientific">Salix purpurea</name>
    <name type="common">Purple osier willow</name>
    <dbReference type="NCBI Taxonomy" id="77065"/>
    <lineage>
        <taxon>Eukaryota</taxon>
        <taxon>Viridiplantae</taxon>
        <taxon>Streptophyta</taxon>
        <taxon>Embryophyta</taxon>
        <taxon>Tracheophyta</taxon>
        <taxon>Spermatophyta</taxon>
        <taxon>Magnoliopsida</taxon>
        <taxon>eudicotyledons</taxon>
        <taxon>Gunneridae</taxon>
        <taxon>Pentapetalae</taxon>
        <taxon>rosids</taxon>
        <taxon>fabids</taxon>
        <taxon>Malpighiales</taxon>
        <taxon>Salicaceae</taxon>
        <taxon>Saliceae</taxon>
        <taxon>Salix</taxon>
    </lineage>
</organism>
<dbReference type="Proteomes" id="UP001151532">
    <property type="component" value="Chromosome 6"/>
</dbReference>
<evidence type="ECO:0000313" key="2">
    <source>
        <dbReference type="Proteomes" id="UP001151532"/>
    </source>
</evidence>